<name>A0A5B7GQS7_PORTR</name>
<proteinExistence type="predicted"/>
<protein>
    <submittedName>
        <fullName evidence="1">Uncharacterized protein</fullName>
    </submittedName>
</protein>
<accession>A0A5B7GQS7</accession>
<sequence length="113" mass="12632">MEPLVHLVTVKQCTGGSKTLVFISCILTIPHGTRSDSSNCQRNRFLEYLSYRFLPTSSDNPLQSWLGKVTPAASGPLGINHSCPLLCGISVLQVQIMTCYYNYDKSRHFYTIT</sequence>
<comment type="caution">
    <text evidence="1">The sequence shown here is derived from an EMBL/GenBank/DDBJ whole genome shotgun (WGS) entry which is preliminary data.</text>
</comment>
<dbReference type="EMBL" id="VSRR010016999">
    <property type="protein sequence ID" value="MPC59929.1"/>
    <property type="molecule type" value="Genomic_DNA"/>
</dbReference>
<keyword evidence="2" id="KW-1185">Reference proteome</keyword>
<evidence type="ECO:0000313" key="1">
    <source>
        <dbReference type="EMBL" id="MPC59929.1"/>
    </source>
</evidence>
<evidence type="ECO:0000313" key="2">
    <source>
        <dbReference type="Proteomes" id="UP000324222"/>
    </source>
</evidence>
<gene>
    <name evidence="1" type="ORF">E2C01_053961</name>
</gene>
<reference evidence="1 2" key="1">
    <citation type="submission" date="2019-05" db="EMBL/GenBank/DDBJ databases">
        <title>Another draft genome of Portunus trituberculatus and its Hox gene families provides insights of decapod evolution.</title>
        <authorList>
            <person name="Jeong J.-H."/>
            <person name="Song I."/>
            <person name="Kim S."/>
            <person name="Choi T."/>
            <person name="Kim D."/>
            <person name="Ryu S."/>
            <person name="Kim W."/>
        </authorList>
    </citation>
    <scope>NUCLEOTIDE SEQUENCE [LARGE SCALE GENOMIC DNA]</scope>
    <source>
        <tissue evidence="1">Muscle</tissue>
    </source>
</reference>
<dbReference type="AlphaFoldDB" id="A0A5B7GQS7"/>
<organism evidence="1 2">
    <name type="scientific">Portunus trituberculatus</name>
    <name type="common">Swimming crab</name>
    <name type="synonym">Neptunus trituberculatus</name>
    <dbReference type="NCBI Taxonomy" id="210409"/>
    <lineage>
        <taxon>Eukaryota</taxon>
        <taxon>Metazoa</taxon>
        <taxon>Ecdysozoa</taxon>
        <taxon>Arthropoda</taxon>
        <taxon>Crustacea</taxon>
        <taxon>Multicrustacea</taxon>
        <taxon>Malacostraca</taxon>
        <taxon>Eumalacostraca</taxon>
        <taxon>Eucarida</taxon>
        <taxon>Decapoda</taxon>
        <taxon>Pleocyemata</taxon>
        <taxon>Brachyura</taxon>
        <taxon>Eubrachyura</taxon>
        <taxon>Portunoidea</taxon>
        <taxon>Portunidae</taxon>
        <taxon>Portuninae</taxon>
        <taxon>Portunus</taxon>
    </lineage>
</organism>
<dbReference type="Proteomes" id="UP000324222">
    <property type="component" value="Unassembled WGS sequence"/>
</dbReference>